<accession>A0A0R3RDG7</accession>
<feature type="transmembrane region" description="Helical" evidence="1">
    <location>
        <begin position="21"/>
        <end position="51"/>
    </location>
</feature>
<proteinExistence type="predicted"/>
<organism evidence="2">
    <name type="scientific">Brugia timori</name>
    <dbReference type="NCBI Taxonomy" id="42155"/>
    <lineage>
        <taxon>Eukaryota</taxon>
        <taxon>Metazoa</taxon>
        <taxon>Ecdysozoa</taxon>
        <taxon>Nematoda</taxon>
        <taxon>Chromadorea</taxon>
        <taxon>Rhabditida</taxon>
        <taxon>Spirurina</taxon>
        <taxon>Spiruromorpha</taxon>
        <taxon>Filarioidea</taxon>
        <taxon>Onchocercidae</taxon>
        <taxon>Brugia</taxon>
    </lineage>
</organism>
<keyword evidence="1" id="KW-0812">Transmembrane</keyword>
<name>A0A0R3RDG7_9BILA</name>
<keyword evidence="1" id="KW-1133">Transmembrane helix</keyword>
<protein>
    <submittedName>
        <fullName evidence="2">Uncharacterized protein</fullName>
    </submittedName>
</protein>
<dbReference type="AlphaFoldDB" id="A0A0R3RDG7"/>
<keyword evidence="1" id="KW-0472">Membrane</keyword>
<dbReference type="WBParaSite" id="BTMF_0001809001-mRNA-1">
    <property type="protein sequence ID" value="BTMF_0001809001-mRNA-1"/>
    <property type="gene ID" value="BTMF_0001809001"/>
</dbReference>
<evidence type="ECO:0000256" key="1">
    <source>
        <dbReference type="SAM" id="Phobius"/>
    </source>
</evidence>
<evidence type="ECO:0000313" key="2">
    <source>
        <dbReference type="WBParaSite" id="BTMF_0001809001-mRNA-1"/>
    </source>
</evidence>
<reference evidence="2" key="1">
    <citation type="submission" date="2017-02" db="UniProtKB">
        <authorList>
            <consortium name="WormBaseParasite"/>
        </authorList>
    </citation>
    <scope>IDENTIFICATION</scope>
</reference>
<sequence>MPFRVLRFVSEKIAKNKLTHFFRFFPIVIVTTVTTPIIIVTIITSTIVTIFSTAKYSTFNLCITTIENLFFGMVDFK</sequence>